<dbReference type="PROSITE" id="PS00059">
    <property type="entry name" value="ADH_ZINC"/>
    <property type="match status" value="1"/>
</dbReference>
<evidence type="ECO:0000259" key="8">
    <source>
        <dbReference type="SMART" id="SM00829"/>
    </source>
</evidence>
<keyword evidence="4 7" id="KW-0862">Zinc</keyword>
<evidence type="ECO:0000256" key="6">
    <source>
        <dbReference type="ARBA" id="ARBA00023027"/>
    </source>
</evidence>
<dbReference type="PANTHER" id="PTHR43880:SF12">
    <property type="entry name" value="ALCOHOL DEHYDROGENASE CLASS-3"/>
    <property type="match status" value="1"/>
</dbReference>
<dbReference type="OrthoDB" id="3265141at2"/>
<dbReference type="GO" id="GO:0046294">
    <property type="term" value="P:formaldehyde catabolic process"/>
    <property type="evidence" value="ECO:0007669"/>
    <property type="project" value="TreeGrafter"/>
</dbReference>
<dbReference type="InterPro" id="IPR013149">
    <property type="entry name" value="ADH-like_C"/>
</dbReference>
<evidence type="ECO:0000256" key="2">
    <source>
        <dbReference type="ARBA" id="ARBA00008072"/>
    </source>
</evidence>
<keyword evidence="5" id="KW-0560">Oxidoreductase</keyword>
<keyword evidence="10" id="KW-1185">Reference proteome</keyword>
<dbReference type="Proteomes" id="UP000305546">
    <property type="component" value="Unassembled WGS sequence"/>
</dbReference>
<organism evidence="9 10">
    <name type="scientific">Amycolatopsis alkalitolerans</name>
    <dbReference type="NCBI Taxonomy" id="2547244"/>
    <lineage>
        <taxon>Bacteria</taxon>
        <taxon>Bacillati</taxon>
        <taxon>Actinomycetota</taxon>
        <taxon>Actinomycetes</taxon>
        <taxon>Pseudonocardiales</taxon>
        <taxon>Pseudonocardiaceae</taxon>
        <taxon>Amycolatopsis</taxon>
    </lineage>
</organism>
<dbReference type="InterPro" id="IPR011032">
    <property type="entry name" value="GroES-like_sf"/>
</dbReference>
<evidence type="ECO:0000256" key="5">
    <source>
        <dbReference type="ARBA" id="ARBA00023002"/>
    </source>
</evidence>
<comment type="similarity">
    <text evidence="2 7">Belongs to the zinc-containing alcohol dehydrogenase family.</text>
</comment>
<proteinExistence type="inferred from homology"/>
<dbReference type="Gene3D" id="3.40.50.720">
    <property type="entry name" value="NAD(P)-binding Rossmann-like Domain"/>
    <property type="match status" value="1"/>
</dbReference>
<evidence type="ECO:0000313" key="9">
    <source>
        <dbReference type="EMBL" id="TNC25179.1"/>
    </source>
</evidence>
<evidence type="ECO:0000256" key="1">
    <source>
        <dbReference type="ARBA" id="ARBA00001947"/>
    </source>
</evidence>
<dbReference type="GO" id="GO:0051903">
    <property type="term" value="F:S-(hydroxymethyl)glutathione dehydrogenase [NAD(P)+] activity"/>
    <property type="evidence" value="ECO:0007669"/>
    <property type="project" value="TreeGrafter"/>
</dbReference>
<dbReference type="SUPFAM" id="SSF50129">
    <property type="entry name" value="GroES-like"/>
    <property type="match status" value="1"/>
</dbReference>
<dbReference type="InterPro" id="IPR036291">
    <property type="entry name" value="NAD(P)-bd_dom_sf"/>
</dbReference>
<evidence type="ECO:0000256" key="3">
    <source>
        <dbReference type="ARBA" id="ARBA00022723"/>
    </source>
</evidence>
<dbReference type="EMBL" id="VDFW01000012">
    <property type="protein sequence ID" value="TNC25179.1"/>
    <property type="molecule type" value="Genomic_DNA"/>
</dbReference>
<keyword evidence="6" id="KW-0520">NAD</keyword>
<dbReference type="AlphaFoldDB" id="A0A5C4M2D4"/>
<dbReference type="CDD" id="cd08278">
    <property type="entry name" value="benzyl_alcohol_DH"/>
    <property type="match status" value="1"/>
</dbReference>
<dbReference type="SUPFAM" id="SSF51735">
    <property type="entry name" value="NAD(P)-binding Rossmann-fold domains"/>
    <property type="match status" value="1"/>
</dbReference>
<dbReference type="InterPro" id="IPR013154">
    <property type="entry name" value="ADH-like_N"/>
</dbReference>
<feature type="domain" description="Enoyl reductase (ER)" evidence="8">
    <location>
        <begin position="14"/>
        <end position="366"/>
    </location>
</feature>
<dbReference type="InterPro" id="IPR020843">
    <property type="entry name" value="ER"/>
</dbReference>
<comment type="caution">
    <text evidence="9">The sequence shown here is derived from an EMBL/GenBank/DDBJ whole genome shotgun (WGS) entry which is preliminary data.</text>
</comment>
<accession>A0A5C4M2D4</accession>
<gene>
    <name evidence="9" type="ORF">FG385_16180</name>
</gene>
<protein>
    <submittedName>
        <fullName evidence="9">NAD(P)-dependent alcohol dehydrogenase</fullName>
    </submittedName>
</protein>
<dbReference type="Pfam" id="PF08240">
    <property type="entry name" value="ADH_N"/>
    <property type="match status" value="1"/>
</dbReference>
<evidence type="ECO:0000256" key="4">
    <source>
        <dbReference type="ARBA" id="ARBA00022833"/>
    </source>
</evidence>
<dbReference type="GO" id="GO:0005829">
    <property type="term" value="C:cytosol"/>
    <property type="evidence" value="ECO:0007669"/>
    <property type="project" value="TreeGrafter"/>
</dbReference>
<dbReference type="InterPro" id="IPR002328">
    <property type="entry name" value="ADH_Zn_CS"/>
</dbReference>
<evidence type="ECO:0000313" key="10">
    <source>
        <dbReference type="Proteomes" id="UP000305546"/>
    </source>
</evidence>
<comment type="cofactor">
    <cofactor evidence="1 7">
        <name>Zn(2+)</name>
        <dbReference type="ChEBI" id="CHEBI:29105"/>
    </cofactor>
</comment>
<dbReference type="Gene3D" id="3.90.180.10">
    <property type="entry name" value="Medium-chain alcohol dehydrogenases, catalytic domain"/>
    <property type="match status" value="1"/>
</dbReference>
<keyword evidence="3 7" id="KW-0479">Metal-binding</keyword>
<dbReference type="FunFam" id="3.40.50.720:FF:000003">
    <property type="entry name" value="S-(hydroxymethyl)glutathione dehydrogenase"/>
    <property type="match status" value="1"/>
</dbReference>
<sequence>MSIRTTAAVVEAPGAGFTLSEVDLSEPRPDEVLVRLVAAGLCHTDLGVAAGALPFPLPGVLGHEGAGVVEAVGSAVTRVAPGDQVLLSFTSCGDCAGCRDGHPAYCDTWLQLNLIGGQRPDGTSPVSRDGTPLGGHFFGQSAFARHAVADERSVVKVLPDAPLEVLAPLGCGVMTGVGAVWHVAAPCPGSTLLITGAGAVGLSALMAATHSPAGRVIVVDRIIDRLALATRLGATDVIDTSGTELDKVVEEITCGRGVDAVIETTGNADVLRSAILTLGPRGTAVIVGAPPFGTCVPVDVNFMIPGRTVTGLTLGDAETRTMIPVLADLVLAGRLPIGELITHYPLSEINTAVADVVAGRTIKPVLTF</sequence>
<dbReference type="SMART" id="SM00829">
    <property type="entry name" value="PKS_ER"/>
    <property type="match status" value="1"/>
</dbReference>
<name>A0A5C4M2D4_9PSEU</name>
<reference evidence="9 10" key="1">
    <citation type="submission" date="2019-06" db="EMBL/GenBank/DDBJ databases">
        <title>Amycolatopsis alkalitolerans sp. nov., isolated from Gastrodia elata Blume.</title>
        <authorList>
            <person name="Narsing Rao M.P."/>
            <person name="Li W.J."/>
        </authorList>
    </citation>
    <scope>NUCLEOTIDE SEQUENCE [LARGE SCALE GENOMIC DNA]</scope>
    <source>
        <strain evidence="9 10">SYSUP0005</strain>
    </source>
</reference>
<evidence type="ECO:0000256" key="7">
    <source>
        <dbReference type="RuleBase" id="RU361277"/>
    </source>
</evidence>
<dbReference type="Pfam" id="PF00107">
    <property type="entry name" value="ADH_zinc_N"/>
    <property type="match status" value="1"/>
</dbReference>
<dbReference type="PANTHER" id="PTHR43880">
    <property type="entry name" value="ALCOHOL DEHYDROGENASE"/>
    <property type="match status" value="1"/>
</dbReference>
<dbReference type="RefSeq" id="WP_139097567.1">
    <property type="nucleotide sequence ID" value="NZ_VDFW01000012.1"/>
</dbReference>
<dbReference type="GO" id="GO:0008270">
    <property type="term" value="F:zinc ion binding"/>
    <property type="evidence" value="ECO:0007669"/>
    <property type="project" value="InterPro"/>
</dbReference>